<dbReference type="FunFam" id="3.10.20.370:FF:000001">
    <property type="entry name" value="Retrovirus-related Pol polyprotein from transposon 17.6-like protein"/>
    <property type="match status" value="1"/>
</dbReference>
<dbReference type="GO" id="GO:0003964">
    <property type="term" value="F:RNA-directed DNA polymerase activity"/>
    <property type="evidence" value="ECO:0007669"/>
    <property type="project" value="UniProtKB-KW"/>
</dbReference>
<reference evidence="8" key="1">
    <citation type="submission" date="2022-01" db="EMBL/GenBank/DDBJ databases">
        <authorList>
            <person name="King R."/>
        </authorList>
    </citation>
    <scope>NUCLEOTIDE SEQUENCE</scope>
</reference>
<proteinExistence type="predicted"/>
<accession>A0A9N9SSI7</accession>
<evidence type="ECO:0000256" key="3">
    <source>
        <dbReference type="ARBA" id="ARBA00022722"/>
    </source>
</evidence>
<dbReference type="InterPro" id="IPR043502">
    <property type="entry name" value="DNA/RNA_pol_sf"/>
</dbReference>
<gene>
    <name evidence="8" type="ORF">DIABBA_LOCUS3656</name>
</gene>
<dbReference type="InterPro" id="IPR021109">
    <property type="entry name" value="Peptidase_aspartic_dom_sf"/>
</dbReference>
<keyword evidence="2" id="KW-0548">Nucleotidyltransferase</keyword>
<dbReference type="Gene3D" id="3.30.70.270">
    <property type="match status" value="2"/>
</dbReference>
<protein>
    <recommendedName>
        <fullName evidence="7">Reverse transcriptase domain-containing protein</fullName>
    </recommendedName>
</protein>
<evidence type="ECO:0000256" key="2">
    <source>
        <dbReference type="ARBA" id="ARBA00022695"/>
    </source>
</evidence>
<dbReference type="Gene3D" id="2.40.70.10">
    <property type="entry name" value="Acid Proteases"/>
    <property type="match status" value="1"/>
</dbReference>
<evidence type="ECO:0000259" key="7">
    <source>
        <dbReference type="PROSITE" id="PS50878"/>
    </source>
</evidence>
<dbReference type="CDD" id="cd01647">
    <property type="entry name" value="RT_LTR"/>
    <property type="match status" value="1"/>
</dbReference>
<dbReference type="InterPro" id="IPR043128">
    <property type="entry name" value="Rev_trsase/Diguanyl_cyclase"/>
</dbReference>
<dbReference type="Proteomes" id="UP001153709">
    <property type="component" value="Chromosome 2"/>
</dbReference>
<keyword evidence="4" id="KW-0378">Hydrolase</keyword>
<dbReference type="Gene3D" id="3.10.10.10">
    <property type="entry name" value="HIV Type 1 Reverse Transcriptase, subunit A, domain 1"/>
    <property type="match status" value="1"/>
</dbReference>
<dbReference type="EMBL" id="OU898277">
    <property type="protein sequence ID" value="CAG9829901.1"/>
    <property type="molecule type" value="Genomic_DNA"/>
</dbReference>
<evidence type="ECO:0000256" key="1">
    <source>
        <dbReference type="ARBA" id="ARBA00022679"/>
    </source>
</evidence>
<evidence type="ECO:0000313" key="9">
    <source>
        <dbReference type="Proteomes" id="UP001153709"/>
    </source>
</evidence>
<dbReference type="CDD" id="cd09274">
    <property type="entry name" value="RNase_HI_RT_Ty3"/>
    <property type="match status" value="1"/>
</dbReference>
<feature type="domain" description="Reverse transcriptase" evidence="7">
    <location>
        <begin position="152"/>
        <end position="333"/>
    </location>
</feature>
<dbReference type="PANTHER" id="PTHR37984:SF5">
    <property type="entry name" value="PROTEIN NYNRIN-LIKE"/>
    <property type="match status" value="1"/>
</dbReference>
<dbReference type="GO" id="GO:0004519">
    <property type="term" value="F:endonuclease activity"/>
    <property type="evidence" value="ECO:0007669"/>
    <property type="project" value="UniProtKB-KW"/>
</dbReference>
<evidence type="ECO:0000256" key="4">
    <source>
        <dbReference type="ARBA" id="ARBA00022759"/>
    </source>
</evidence>
<sequence length="533" mass="60580">MPISSLQVSTADGTVQSITGKFETEITVADLCKQITFYIIPSVQNSIILGMDFLNAFNSTLNCSNFSFSISQFNLSLLSAIQDFTSLSSSEQRQLENMISKFTTLSSKDKLGRTSLISHTIEVGDTTPFRQYQYPIPQAWQVDLEKEIDSMLELNIIEPSTSSYCSPLWLTKKKDGSFRVCFDGRKLNNITTNRDAYPIPRIDVILSKLQNARYISSIDLSKAFLQIPLSEESKKYTAFAVSGKGLFQFVTMPFGLVSAPQTMCRLMDLVIGPQLEPYVFYYLDDILVVTPDFSLHMEILDKLFSRLKEANLTINLDKCQFCRPSLKFLGYVVDSKGLRTDPDKVTAIKDFPIPKTTTQVRRILGMCGYYRRFVPSYSTLLSPLTDLLKNRKKGQTITWTSEADDAFRRIKEALTSAPVMTSPNFKEHFYLMTDCSNTASGGVLFQMKDGSEHPIAYTSKKLNKAQKNYSTTERELLAIIHGLDAFRYYLEGRKFTIITDHSSLLWLHSMKNPSQRLSRWICRLSVFDYNIVI</sequence>
<keyword evidence="4" id="KW-0255">Endonuclease</keyword>
<name>A0A9N9SSI7_DIABA</name>
<organism evidence="8 9">
    <name type="scientific">Diabrotica balteata</name>
    <name type="common">Banded cucumber beetle</name>
    <dbReference type="NCBI Taxonomy" id="107213"/>
    <lineage>
        <taxon>Eukaryota</taxon>
        <taxon>Metazoa</taxon>
        <taxon>Ecdysozoa</taxon>
        <taxon>Arthropoda</taxon>
        <taxon>Hexapoda</taxon>
        <taxon>Insecta</taxon>
        <taxon>Pterygota</taxon>
        <taxon>Neoptera</taxon>
        <taxon>Endopterygota</taxon>
        <taxon>Coleoptera</taxon>
        <taxon>Polyphaga</taxon>
        <taxon>Cucujiformia</taxon>
        <taxon>Chrysomeloidea</taxon>
        <taxon>Chrysomelidae</taxon>
        <taxon>Galerucinae</taxon>
        <taxon>Diabroticina</taxon>
        <taxon>Diabroticites</taxon>
        <taxon>Diabrotica</taxon>
    </lineage>
</organism>
<evidence type="ECO:0000256" key="6">
    <source>
        <dbReference type="ARBA" id="ARBA00023268"/>
    </source>
</evidence>
<dbReference type="PROSITE" id="PS50878">
    <property type="entry name" value="RT_POL"/>
    <property type="match status" value="1"/>
</dbReference>
<dbReference type="InterPro" id="IPR050951">
    <property type="entry name" value="Retrovirus_Pol_polyprotein"/>
</dbReference>
<keyword evidence="9" id="KW-1185">Reference proteome</keyword>
<keyword evidence="5" id="KW-0695">RNA-directed DNA polymerase</keyword>
<dbReference type="FunFam" id="3.30.70.270:FF:000115">
    <property type="entry name" value="Polyprotein of retroviral origin, putative"/>
    <property type="match status" value="1"/>
</dbReference>
<evidence type="ECO:0000313" key="8">
    <source>
        <dbReference type="EMBL" id="CAG9829901.1"/>
    </source>
</evidence>
<dbReference type="OrthoDB" id="117296at2759"/>
<dbReference type="Pfam" id="PF00078">
    <property type="entry name" value="RVT_1"/>
    <property type="match status" value="1"/>
</dbReference>
<dbReference type="InterPro" id="IPR000477">
    <property type="entry name" value="RT_dom"/>
</dbReference>
<dbReference type="SUPFAM" id="SSF56672">
    <property type="entry name" value="DNA/RNA polymerases"/>
    <property type="match status" value="1"/>
</dbReference>
<keyword evidence="6" id="KW-0511">Multifunctional enzyme</keyword>
<evidence type="ECO:0000256" key="5">
    <source>
        <dbReference type="ARBA" id="ARBA00022918"/>
    </source>
</evidence>
<keyword evidence="1" id="KW-0808">Transferase</keyword>
<dbReference type="AlphaFoldDB" id="A0A9N9SSI7"/>
<dbReference type="PANTHER" id="PTHR37984">
    <property type="entry name" value="PROTEIN CBG26694"/>
    <property type="match status" value="1"/>
</dbReference>
<dbReference type="InterPro" id="IPR041577">
    <property type="entry name" value="RT_RNaseH_2"/>
</dbReference>
<keyword evidence="3" id="KW-0540">Nuclease</keyword>
<dbReference type="Pfam" id="PF17919">
    <property type="entry name" value="RT_RNaseH_2"/>
    <property type="match status" value="1"/>
</dbReference>